<evidence type="ECO:0000313" key="1">
    <source>
        <dbReference type="EMBL" id="MBN7825979.1"/>
    </source>
</evidence>
<dbReference type="EMBL" id="JAFKCV010000006">
    <property type="protein sequence ID" value="MBN7825979.1"/>
    <property type="molecule type" value="Genomic_DNA"/>
</dbReference>
<reference evidence="1" key="1">
    <citation type="submission" date="2021-03" db="EMBL/GenBank/DDBJ databases">
        <title>novel species isolated from a fishpond in China.</title>
        <authorList>
            <person name="Lu H."/>
            <person name="Cai Z."/>
        </authorList>
    </citation>
    <scope>NUCLEOTIDE SEQUENCE</scope>
    <source>
        <strain evidence="1">JCM 30855</strain>
    </source>
</reference>
<dbReference type="InterPro" id="IPR029063">
    <property type="entry name" value="SAM-dependent_MTases_sf"/>
</dbReference>
<sequence>MLYWHADQQLTVHQNNRYRWLNLGQTVQTVMDLGNPARPVLPHLHAMLMALYLRPEPRSVLELGLGGGALCRWFAHQPEPPAYHCIEYSDPIIHCFHEYFNPDALAPHLQKADAKLAIRQHQHQDLLLVDLFGEGRQPEFLSRSEFYHHCLESLSPDGVLVVNLLSHSQLQINHIRQKLAILSGQAVQLIHVPGYHNHLLLASPAGLPPLRYCSELEDFAAQHGLNLEALRVID</sequence>
<gene>
    <name evidence="1" type="ORF">J0A66_12145</name>
</gene>
<dbReference type="RefSeq" id="WP_206574092.1">
    <property type="nucleotide sequence ID" value="NZ_JAFKCV010000006.1"/>
</dbReference>
<organism evidence="1 2">
    <name type="scientific">Bowmanella dokdonensis</name>
    <dbReference type="NCBI Taxonomy" id="751969"/>
    <lineage>
        <taxon>Bacteria</taxon>
        <taxon>Pseudomonadati</taxon>
        <taxon>Pseudomonadota</taxon>
        <taxon>Gammaproteobacteria</taxon>
        <taxon>Alteromonadales</taxon>
        <taxon>Alteromonadaceae</taxon>
        <taxon>Bowmanella</taxon>
    </lineage>
</organism>
<accession>A0A939DND4</accession>
<proteinExistence type="predicted"/>
<dbReference type="AlphaFoldDB" id="A0A939DND4"/>
<keyword evidence="2" id="KW-1185">Reference proteome</keyword>
<dbReference type="Proteomes" id="UP000664654">
    <property type="component" value="Unassembled WGS sequence"/>
</dbReference>
<protein>
    <recommendedName>
        <fullName evidence="3">Spermidine synthase</fullName>
    </recommendedName>
</protein>
<name>A0A939DND4_9ALTE</name>
<evidence type="ECO:0008006" key="3">
    <source>
        <dbReference type="Google" id="ProtNLM"/>
    </source>
</evidence>
<dbReference type="Gene3D" id="3.40.50.150">
    <property type="entry name" value="Vaccinia Virus protein VP39"/>
    <property type="match status" value="1"/>
</dbReference>
<dbReference type="SUPFAM" id="SSF53335">
    <property type="entry name" value="S-adenosyl-L-methionine-dependent methyltransferases"/>
    <property type="match status" value="1"/>
</dbReference>
<comment type="caution">
    <text evidence="1">The sequence shown here is derived from an EMBL/GenBank/DDBJ whole genome shotgun (WGS) entry which is preliminary data.</text>
</comment>
<evidence type="ECO:0000313" key="2">
    <source>
        <dbReference type="Proteomes" id="UP000664654"/>
    </source>
</evidence>